<reference evidence="6" key="2">
    <citation type="submission" date="2021-04" db="EMBL/GenBank/DDBJ databases">
        <authorList>
            <person name="Gilroy R."/>
        </authorList>
    </citation>
    <scope>NUCLEOTIDE SEQUENCE</scope>
    <source>
        <strain evidence="6">6627</strain>
    </source>
</reference>
<name>A0A9D1UY07_9LACO</name>
<dbReference type="Gene3D" id="1.10.10.10">
    <property type="entry name" value="Winged helix-like DNA-binding domain superfamily/Winged helix DNA-binding domain"/>
    <property type="match status" value="1"/>
</dbReference>
<dbReference type="InterPro" id="IPR036388">
    <property type="entry name" value="WH-like_DNA-bd_sf"/>
</dbReference>
<dbReference type="Gene3D" id="3.40.190.10">
    <property type="entry name" value="Periplasmic binding protein-like II"/>
    <property type="match status" value="2"/>
</dbReference>
<keyword evidence="3" id="KW-0238">DNA-binding</keyword>
<dbReference type="InterPro" id="IPR036390">
    <property type="entry name" value="WH_DNA-bd_sf"/>
</dbReference>
<dbReference type="AlphaFoldDB" id="A0A9D1UY07"/>
<dbReference type="InterPro" id="IPR050950">
    <property type="entry name" value="HTH-type_LysR_regulators"/>
</dbReference>
<dbReference type="SUPFAM" id="SSF46785">
    <property type="entry name" value="Winged helix' DNA-binding domain"/>
    <property type="match status" value="1"/>
</dbReference>
<evidence type="ECO:0000256" key="4">
    <source>
        <dbReference type="ARBA" id="ARBA00023163"/>
    </source>
</evidence>
<gene>
    <name evidence="6" type="ORF">H9861_06720</name>
</gene>
<comment type="similarity">
    <text evidence="1">Belongs to the LysR transcriptional regulatory family.</text>
</comment>
<evidence type="ECO:0000256" key="1">
    <source>
        <dbReference type="ARBA" id="ARBA00009437"/>
    </source>
</evidence>
<comment type="caution">
    <text evidence="6">The sequence shown here is derived from an EMBL/GenBank/DDBJ whole genome shotgun (WGS) entry which is preliminary data.</text>
</comment>
<dbReference type="SUPFAM" id="SSF53850">
    <property type="entry name" value="Periplasmic binding protein-like II"/>
    <property type="match status" value="1"/>
</dbReference>
<dbReference type="GO" id="GO:0003677">
    <property type="term" value="F:DNA binding"/>
    <property type="evidence" value="ECO:0007669"/>
    <property type="project" value="UniProtKB-KW"/>
</dbReference>
<dbReference type="PANTHER" id="PTHR30419">
    <property type="entry name" value="HTH-TYPE TRANSCRIPTIONAL REGULATOR YBHD"/>
    <property type="match status" value="1"/>
</dbReference>
<dbReference type="PRINTS" id="PR00039">
    <property type="entry name" value="HTHLYSR"/>
</dbReference>
<dbReference type="Pfam" id="PF03466">
    <property type="entry name" value="LysR_substrate"/>
    <property type="match status" value="1"/>
</dbReference>
<dbReference type="EMBL" id="DXFP01000064">
    <property type="protein sequence ID" value="HIX02432.1"/>
    <property type="molecule type" value="Genomic_DNA"/>
</dbReference>
<evidence type="ECO:0000313" key="7">
    <source>
        <dbReference type="Proteomes" id="UP000823963"/>
    </source>
</evidence>
<evidence type="ECO:0000259" key="5">
    <source>
        <dbReference type="PROSITE" id="PS50931"/>
    </source>
</evidence>
<evidence type="ECO:0000313" key="6">
    <source>
        <dbReference type="EMBL" id="HIX02432.1"/>
    </source>
</evidence>
<protein>
    <submittedName>
        <fullName evidence="6">LysR family transcriptional regulator</fullName>
    </submittedName>
</protein>
<keyword evidence="2" id="KW-0805">Transcription regulation</keyword>
<accession>A0A9D1UY07</accession>
<dbReference type="Proteomes" id="UP000823963">
    <property type="component" value="Unassembled WGS sequence"/>
</dbReference>
<feature type="domain" description="HTH lysR-type" evidence="5">
    <location>
        <begin position="9"/>
        <end position="66"/>
    </location>
</feature>
<dbReference type="Pfam" id="PF00126">
    <property type="entry name" value="HTH_1"/>
    <property type="match status" value="1"/>
</dbReference>
<dbReference type="PROSITE" id="PS50931">
    <property type="entry name" value="HTH_LYSR"/>
    <property type="match status" value="1"/>
</dbReference>
<dbReference type="InterPro" id="IPR000847">
    <property type="entry name" value="LysR_HTH_N"/>
</dbReference>
<reference evidence="6" key="1">
    <citation type="journal article" date="2021" name="PeerJ">
        <title>Extensive microbial diversity within the chicken gut microbiome revealed by metagenomics and culture.</title>
        <authorList>
            <person name="Gilroy R."/>
            <person name="Ravi A."/>
            <person name="Getino M."/>
            <person name="Pursley I."/>
            <person name="Horton D.L."/>
            <person name="Alikhan N.F."/>
            <person name="Baker D."/>
            <person name="Gharbi K."/>
            <person name="Hall N."/>
            <person name="Watson M."/>
            <person name="Adriaenssens E.M."/>
            <person name="Foster-Nyarko E."/>
            <person name="Jarju S."/>
            <person name="Secka A."/>
            <person name="Antonio M."/>
            <person name="Oren A."/>
            <person name="Chaudhuri R.R."/>
            <person name="La Ragione R."/>
            <person name="Hildebrand F."/>
            <person name="Pallen M.J."/>
        </authorList>
    </citation>
    <scope>NUCLEOTIDE SEQUENCE</scope>
    <source>
        <strain evidence="6">6627</strain>
    </source>
</reference>
<dbReference type="CDD" id="cd05466">
    <property type="entry name" value="PBP2_LTTR_substrate"/>
    <property type="match status" value="1"/>
</dbReference>
<organism evidence="6 7">
    <name type="scientific">Candidatus Ligilactobacillus excrementigallinarum</name>
    <dbReference type="NCBI Taxonomy" id="2838641"/>
    <lineage>
        <taxon>Bacteria</taxon>
        <taxon>Bacillati</taxon>
        <taxon>Bacillota</taxon>
        <taxon>Bacilli</taxon>
        <taxon>Lactobacillales</taxon>
        <taxon>Lactobacillaceae</taxon>
        <taxon>Ligilactobacillus</taxon>
    </lineage>
</organism>
<evidence type="ECO:0000256" key="3">
    <source>
        <dbReference type="ARBA" id="ARBA00023125"/>
    </source>
</evidence>
<dbReference type="GO" id="GO:0003700">
    <property type="term" value="F:DNA-binding transcription factor activity"/>
    <property type="evidence" value="ECO:0007669"/>
    <property type="project" value="InterPro"/>
</dbReference>
<evidence type="ECO:0000256" key="2">
    <source>
        <dbReference type="ARBA" id="ARBA00023015"/>
    </source>
</evidence>
<dbReference type="GO" id="GO:0005829">
    <property type="term" value="C:cytosol"/>
    <property type="evidence" value="ECO:0007669"/>
    <property type="project" value="TreeGrafter"/>
</dbReference>
<sequence>MKNTKGSFLPSKALDYFLQLTETMNYTQAAQILGISQPALTQQIKKLERSVGAPLFYNVGKKLHLSDAGYTLLNATHQIYETVSNATDQIQRSTQVNQGTIDIGILSSIENDVFNDFVINYYRKHPDVHISFHVLTRKELWERLEDNQIDLGIMYLPDSSIKNWKPYDSKTIIDDELIYLHHNEKYKNLSKISLSKTLKENWVTYPQDYYLSEIINDFYKKRMLDSPNGVAHFTKSSSIYRFASEIELSTALPASYVEANNRGENQLYTASFEPKIEFQLSFVFRKGKEKIPRIDNLLEEFENYLSEKDYVSRLTELNKME</sequence>
<keyword evidence="4" id="KW-0804">Transcription</keyword>
<dbReference type="InterPro" id="IPR005119">
    <property type="entry name" value="LysR_subst-bd"/>
</dbReference>
<proteinExistence type="inferred from homology"/>